<reference evidence="2" key="2">
    <citation type="submission" date="2015-01" db="EMBL/GenBank/DDBJ databases">
        <title>Evolutionary Origins and Diversification of the Mycorrhizal Mutualists.</title>
        <authorList>
            <consortium name="DOE Joint Genome Institute"/>
            <consortium name="Mycorrhizal Genomics Consortium"/>
            <person name="Kohler A."/>
            <person name="Kuo A."/>
            <person name="Nagy L.G."/>
            <person name="Floudas D."/>
            <person name="Copeland A."/>
            <person name="Barry K.W."/>
            <person name="Cichocki N."/>
            <person name="Veneault-Fourrey C."/>
            <person name="LaButti K."/>
            <person name="Lindquist E.A."/>
            <person name="Lipzen A."/>
            <person name="Lundell T."/>
            <person name="Morin E."/>
            <person name="Murat C."/>
            <person name="Riley R."/>
            <person name="Ohm R."/>
            <person name="Sun H."/>
            <person name="Tunlid A."/>
            <person name="Henrissat B."/>
            <person name="Grigoriev I.V."/>
            <person name="Hibbett D.S."/>
            <person name="Martin F."/>
        </authorList>
    </citation>
    <scope>NUCLEOTIDE SEQUENCE [LARGE SCALE GENOMIC DNA]</scope>
    <source>
        <strain evidence="2">Ve08.2h10</strain>
    </source>
</reference>
<gene>
    <name evidence="1" type="ORF">PAXRUDRAFT_16036</name>
</gene>
<keyword evidence="2" id="KW-1185">Reference proteome</keyword>
<proteinExistence type="predicted"/>
<organism evidence="1 2">
    <name type="scientific">Paxillus rubicundulus Ve08.2h10</name>
    <dbReference type="NCBI Taxonomy" id="930991"/>
    <lineage>
        <taxon>Eukaryota</taxon>
        <taxon>Fungi</taxon>
        <taxon>Dikarya</taxon>
        <taxon>Basidiomycota</taxon>
        <taxon>Agaricomycotina</taxon>
        <taxon>Agaricomycetes</taxon>
        <taxon>Agaricomycetidae</taxon>
        <taxon>Boletales</taxon>
        <taxon>Paxilineae</taxon>
        <taxon>Paxillaceae</taxon>
        <taxon>Paxillus</taxon>
    </lineage>
</organism>
<reference evidence="1 2" key="1">
    <citation type="submission" date="2014-04" db="EMBL/GenBank/DDBJ databases">
        <authorList>
            <consortium name="DOE Joint Genome Institute"/>
            <person name="Kuo A."/>
            <person name="Kohler A."/>
            <person name="Jargeat P."/>
            <person name="Nagy L.G."/>
            <person name="Floudas D."/>
            <person name="Copeland A."/>
            <person name="Barry K.W."/>
            <person name="Cichocki N."/>
            <person name="Veneault-Fourrey C."/>
            <person name="LaButti K."/>
            <person name="Lindquist E.A."/>
            <person name="Lipzen A."/>
            <person name="Lundell T."/>
            <person name="Morin E."/>
            <person name="Murat C."/>
            <person name="Sun H."/>
            <person name="Tunlid A."/>
            <person name="Henrissat B."/>
            <person name="Grigoriev I.V."/>
            <person name="Hibbett D.S."/>
            <person name="Martin F."/>
            <person name="Nordberg H.P."/>
            <person name="Cantor M.N."/>
            <person name="Hua S.X."/>
        </authorList>
    </citation>
    <scope>NUCLEOTIDE SEQUENCE [LARGE SCALE GENOMIC DNA]</scope>
    <source>
        <strain evidence="1 2">Ve08.2h10</strain>
    </source>
</reference>
<evidence type="ECO:0000313" key="2">
    <source>
        <dbReference type="Proteomes" id="UP000054538"/>
    </source>
</evidence>
<evidence type="ECO:0000313" key="1">
    <source>
        <dbReference type="EMBL" id="KIK79980.1"/>
    </source>
</evidence>
<name>A0A0D0DN79_9AGAM</name>
<accession>A0A0D0DN79</accession>
<dbReference type="HOGENOM" id="CLU_2513289_0_0_1"/>
<dbReference type="EMBL" id="KN826132">
    <property type="protein sequence ID" value="KIK79980.1"/>
    <property type="molecule type" value="Genomic_DNA"/>
</dbReference>
<dbReference type="AlphaFoldDB" id="A0A0D0DN79"/>
<dbReference type="InParanoid" id="A0A0D0DN79"/>
<protein>
    <submittedName>
        <fullName evidence="1">Uncharacterized protein</fullName>
    </submittedName>
</protein>
<sequence length="85" mass="9079">MEILGLCKVQSKLSNNQSALMVHLEDAIVKITEGLEAAELRNATTGATLSVCNNALNQVLCEVPHKMMGIESVQALLHPLPGVLD</sequence>
<dbReference type="Proteomes" id="UP000054538">
    <property type="component" value="Unassembled WGS sequence"/>
</dbReference>